<sequence>MANQIREVWAENLDVEMANIRDAVERYPYVAMDTEFPGIVARPIGTFKGSSDYHYQTLRCNVDLLKLIQLGITLCDADGNFPPDVCTWQFNFRFSVADDMCAPDSLELLNKAGLDFERHDKLGIDVEYFGEVLITSGLALFPEVKWVSFHSGYDFGYLVKVVSCAPLPSTESDFFSLLRVWFPTIYDIKYLMRSCKTLKGGLQDVAEELGVARIGQQHQAGSDSLLTAATFFKLRSRFFDGVIDDSKFVGALYGFSASSRPNAVAGVGSGASAAALTDSTINGGSGAVVTR</sequence>
<dbReference type="EMBL" id="KZ819672">
    <property type="protein sequence ID" value="PWN26254.1"/>
    <property type="molecule type" value="Genomic_DNA"/>
</dbReference>
<dbReference type="GO" id="GO:0005737">
    <property type="term" value="C:cytoplasm"/>
    <property type="evidence" value="ECO:0007669"/>
    <property type="project" value="UniProtKB-SubCell"/>
</dbReference>
<evidence type="ECO:0000256" key="9">
    <source>
        <dbReference type="ARBA" id="ARBA00022723"/>
    </source>
</evidence>
<dbReference type="GO" id="GO:0006417">
    <property type="term" value="P:regulation of translation"/>
    <property type="evidence" value="ECO:0007669"/>
    <property type="project" value="UniProtKB-KW"/>
</dbReference>
<name>A0A316UMR1_9BASI</name>
<evidence type="ECO:0000313" key="19">
    <source>
        <dbReference type="Proteomes" id="UP000245884"/>
    </source>
</evidence>
<keyword evidence="17" id="KW-0539">Nucleus</keyword>
<reference evidence="18 19" key="1">
    <citation type="journal article" date="2018" name="Mol. Biol. Evol.">
        <title>Broad Genomic Sampling Reveals a Smut Pathogenic Ancestry of the Fungal Clade Ustilaginomycotina.</title>
        <authorList>
            <person name="Kijpornyongpan T."/>
            <person name="Mondo S.J."/>
            <person name="Barry K."/>
            <person name="Sandor L."/>
            <person name="Lee J."/>
            <person name="Lipzen A."/>
            <person name="Pangilinan J."/>
            <person name="LaButti K."/>
            <person name="Hainaut M."/>
            <person name="Henrissat B."/>
            <person name="Grigoriev I.V."/>
            <person name="Spatafora J.W."/>
            <person name="Aime M.C."/>
        </authorList>
    </citation>
    <scope>NUCLEOTIDE SEQUENCE [LARGE SCALE GENOMIC DNA]</scope>
    <source>
        <strain evidence="18 19">MCA 5214</strain>
    </source>
</reference>
<dbReference type="RefSeq" id="XP_025360866.1">
    <property type="nucleotide sequence ID" value="XM_025506614.1"/>
</dbReference>
<keyword evidence="12" id="KW-0810">Translation regulation</keyword>
<dbReference type="InterPro" id="IPR036397">
    <property type="entry name" value="RNaseH_sf"/>
</dbReference>
<evidence type="ECO:0000256" key="11">
    <source>
        <dbReference type="ARBA" id="ARBA00022839"/>
    </source>
</evidence>
<dbReference type="InterPro" id="IPR006941">
    <property type="entry name" value="RNase_CAF1"/>
</dbReference>
<keyword evidence="8" id="KW-0540">Nuclease</keyword>
<dbReference type="GO" id="GO:0030014">
    <property type="term" value="C:CCR4-NOT complex"/>
    <property type="evidence" value="ECO:0007669"/>
    <property type="project" value="InterPro"/>
</dbReference>
<dbReference type="Pfam" id="PF04857">
    <property type="entry name" value="CAF1"/>
    <property type="match status" value="2"/>
</dbReference>
<dbReference type="GeneID" id="37028437"/>
<organism evidence="18 19">
    <name type="scientific">Jaminaea rosea</name>
    <dbReference type="NCBI Taxonomy" id="1569628"/>
    <lineage>
        <taxon>Eukaryota</taxon>
        <taxon>Fungi</taxon>
        <taxon>Dikarya</taxon>
        <taxon>Basidiomycota</taxon>
        <taxon>Ustilaginomycotina</taxon>
        <taxon>Exobasidiomycetes</taxon>
        <taxon>Microstromatales</taxon>
        <taxon>Microstromatales incertae sedis</taxon>
        <taxon>Jaminaea</taxon>
    </lineage>
</organism>
<evidence type="ECO:0000256" key="12">
    <source>
        <dbReference type="ARBA" id="ARBA00022845"/>
    </source>
</evidence>
<keyword evidence="13" id="KW-0694">RNA-binding</keyword>
<dbReference type="OrthoDB" id="1164111at2759"/>
<comment type="catalytic activity">
    <reaction evidence="1">
        <text>Exonucleolytic cleavage of poly(A) to 5'-AMP.</text>
        <dbReference type="EC" id="3.1.13.4"/>
    </reaction>
</comment>
<gene>
    <name evidence="18" type="ORF">BDZ90DRAFT_233390</name>
</gene>
<dbReference type="GO" id="GO:0005634">
    <property type="term" value="C:nucleus"/>
    <property type="evidence" value="ECO:0007669"/>
    <property type="project" value="UniProtKB-SubCell"/>
</dbReference>
<keyword evidence="11" id="KW-0269">Exonuclease</keyword>
<dbReference type="GO" id="GO:0004535">
    <property type="term" value="F:poly(A)-specific ribonuclease activity"/>
    <property type="evidence" value="ECO:0007669"/>
    <property type="project" value="UniProtKB-EC"/>
</dbReference>
<dbReference type="STRING" id="1569628.A0A316UMR1"/>
<evidence type="ECO:0000256" key="13">
    <source>
        <dbReference type="ARBA" id="ARBA00022884"/>
    </source>
</evidence>
<dbReference type="EC" id="3.1.13.4" evidence="5"/>
<accession>A0A316UMR1</accession>
<comment type="similarity">
    <text evidence="4">Belongs to the CAF1 family.</text>
</comment>
<evidence type="ECO:0000256" key="1">
    <source>
        <dbReference type="ARBA" id="ARBA00001663"/>
    </source>
</evidence>
<evidence type="ECO:0000256" key="3">
    <source>
        <dbReference type="ARBA" id="ARBA00004496"/>
    </source>
</evidence>
<dbReference type="GO" id="GO:0046872">
    <property type="term" value="F:metal ion binding"/>
    <property type="evidence" value="ECO:0007669"/>
    <property type="project" value="UniProtKB-KW"/>
</dbReference>
<keyword evidence="14" id="KW-0805">Transcription regulation</keyword>
<evidence type="ECO:0000256" key="16">
    <source>
        <dbReference type="ARBA" id="ARBA00023163"/>
    </source>
</evidence>
<evidence type="ECO:0000256" key="17">
    <source>
        <dbReference type="ARBA" id="ARBA00023242"/>
    </source>
</evidence>
<keyword evidence="16" id="KW-0804">Transcription</keyword>
<evidence type="ECO:0000256" key="15">
    <source>
        <dbReference type="ARBA" id="ARBA00023158"/>
    </source>
</evidence>
<evidence type="ECO:0000256" key="4">
    <source>
        <dbReference type="ARBA" id="ARBA00008372"/>
    </source>
</evidence>
<evidence type="ECO:0000256" key="7">
    <source>
        <dbReference type="ARBA" id="ARBA00022491"/>
    </source>
</evidence>
<dbReference type="GO" id="GO:0031047">
    <property type="term" value="P:regulatory ncRNA-mediated gene silencing"/>
    <property type="evidence" value="ECO:0007669"/>
    <property type="project" value="UniProtKB-KW"/>
</dbReference>
<dbReference type="InterPro" id="IPR039637">
    <property type="entry name" value="CNOT7/CNOT8/Pop2"/>
</dbReference>
<dbReference type="SUPFAM" id="SSF53098">
    <property type="entry name" value="Ribonuclease H-like"/>
    <property type="match status" value="1"/>
</dbReference>
<dbReference type="PANTHER" id="PTHR10797">
    <property type="entry name" value="CCR4-NOT TRANSCRIPTION COMPLEX SUBUNIT"/>
    <property type="match status" value="1"/>
</dbReference>
<evidence type="ECO:0000256" key="8">
    <source>
        <dbReference type="ARBA" id="ARBA00022722"/>
    </source>
</evidence>
<proteinExistence type="inferred from homology"/>
<keyword evidence="7" id="KW-0678">Repressor</keyword>
<dbReference type="AlphaFoldDB" id="A0A316UMR1"/>
<evidence type="ECO:0000256" key="14">
    <source>
        <dbReference type="ARBA" id="ARBA00023015"/>
    </source>
</evidence>
<keyword evidence="6" id="KW-0963">Cytoplasm</keyword>
<evidence type="ECO:0000256" key="10">
    <source>
        <dbReference type="ARBA" id="ARBA00022801"/>
    </source>
</evidence>
<keyword evidence="10" id="KW-0378">Hydrolase</keyword>
<protein>
    <recommendedName>
        <fullName evidence="5">poly(A)-specific ribonuclease</fullName>
        <ecNumber evidence="5">3.1.13.4</ecNumber>
    </recommendedName>
</protein>
<keyword evidence="9" id="KW-0479">Metal-binding</keyword>
<dbReference type="Gene3D" id="3.30.420.10">
    <property type="entry name" value="Ribonuclease H-like superfamily/Ribonuclease H"/>
    <property type="match status" value="1"/>
</dbReference>
<comment type="subcellular location">
    <subcellularLocation>
        <location evidence="3">Cytoplasm</location>
    </subcellularLocation>
    <subcellularLocation>
        <location evidence="2">Nucleus</location>
    </subcellularLocation>
</comment>
<evidence type="ECO:0000313" key="18">
    <source>
        <dbReference type="EMBL" id="PWN26254.1"/>
    </source>
</evidence>
<dbReference type="InterPro" id="IPR012337">
    <property type="entry name" value="RNaseH-like_sf"/>
</dbReference>
<evidence type="ECO:0000256" key="6">
    <source>
        <dbReference type="ARBA" id="ARBA00022490"/>
    </source>
</evidence>
<dbReference type="GO" id="GO:0003723">
    <property type="term" value="F:RNA binding"/>
    <property type="evidence" value="ECO:0007669"/>
    <property type="project" value="UniProtKB-KW"/>
</dbReference>
<evidence type="ECO:0000256" key="2">
    <source>
        <dbReference type="ARBA" id="ARBA00004123"/>
    </source>
</evidence>
<dbReference type="Proteomes" id="UP000245884">
    <property type="component" value="Unassembled WGS sequence"/>
</dbReference>
<dbReference type="FunFam" id="3.30.420.10:FF:000005">
    <property type="entry name" value="CCR4-NOT transcription complex subunit 7"/>
    <property type="match status" value="1"/>
</dbReference>
<evidence type="ECO:0000256" key="5">
    <source>
        <dbReference type="ARBA" id="ARBA00012161"/>
    </source>
</evidence>
<keyword evidence="15" id="KW-0943">RNA-mediated gene silencing</keyword>
<keyword evidence="19" id="KW-1185">Reference proteome</keyword>